<accession>A0A7J8UUX7</accession>
<dbReference type="OrthoDB" id="10493719at2759"/>
<protein>
    <recommendedName>
        <fullName evidence="1">RNase H type-1 domain-containing protein</fullName>
    </recommendedName>
</protein>
<dbReference type="GO" id="GO:0003676">
    <property type="term" value="F:nucleic acid binding"/>
    <property type="evidence" value="ECO:0007669"/>
    <property type="project" value="InterPro"/>
</dbReference>
<comment type="caution">
    <text evidence="2">The sequence shown here is derived from an EMBL/GenBank/DDBJ whole genome shotgun (WGS) entry which is preliminary data.</text>
</comment>
<sequence>CRWLGRVGRPPPLQVQVALVAARRTKIGVTWSCMYGLFYWRTRKNRNLFIFQGLTWTGNEIAKVSFNWAKQYELSLLGVQHTSHLTDSHVALEGMWVNLSTDGAMARDNGNASTSGVLRDQYGNWILGFRHYLGRCTAFETELWGILDGLLILLNKGITRAVIQTYNLKVVRVL</sequence>
<dbReference type="PANTHER" id="PTHR47723:SF19">
    <property type="entry name" value="POLYNUCLEOTIDYL TRANSFERASE, RIBONUCLEASE H-LIKE SUPERFAMILY PROTEIN"/>
    <property type="match status" value="1"/>
</dbReference>
<dbReference type="Pfam" id="PF13456">
    <property type="entry name" value="RVT_3"/>
    <property type="match status" value="1"/>
</dbReference>
<dbReference type="GO" id="GO:0004523">
    <property type="term" value="F:RNA-DNA hybrid ribonuclease activity"/>
    <property type="evidence" value="ECO:0007669"/>
    <property type="project" value="InterPro"/>
</dbReference>
<evidence type="ECO:0000313" key="2">
    <source>
        <dbReference type="EMBL" id="MBA0654210.1"/>
    </source>
</evidence>
<dbReference type="SUPFAM" id="SSF53098">
    <property type="entry name" value="Ribonuclease H-like"/>
    <property type="match status" value="1"/>
</dbReference>
<gene>
    <name evidence="2" type="ORF">Goklo_021271</name>
</gene>
<dbReference type="PANTHER" id="PTHR47723">
    <property type="entry name" value="OS05G0353850 PROTEIN"/>
    <property type="match status" value="1"/>
</dbReference>
<proteinExistence type="predicted"/>
<evidence type="ECO:0000313" key="3">
    <source>
        <dbReference type="Proteomes" id="UP000593573"/>
    </source>
</evidence>
<keyword evidence="3" id="KW-1185">Reference proteome</keyword>
<feature type="domain" description="RNase H type-1" evidence="1">
    <location>
        <begin position="101"/>
        <end position="173"/>
    </location>
</feature>
<evidence type="ECO:0000259" key="1">
    <source>
        <dbReference type="Pfam" id="PF13456"/>
    </source>
</evidence>
<dbReference type="Proteomes" id="UP000593573">
    <property type="component" value="Unassembled WGS sequence"/>
</dbReference>
<dbReference type="AlphaFoldDB" id="A0A7J8UUX7"/>
<dbReference type="Gene3D" id="3.30.420.10">
    <property type="entry name" value="Ribonuclease H-like superfamily/Ribonuclease H"/>
    <property type="match status" value="1"/>
</dbReference>
<reference evidence="2 3" key="1">
    <citation type="journal article" date="2019" name="Genome Biol. Evol.">
        <title>Insights into the evolution of the New World diploid cottons (Gossypium, subgenus Houzingenia) based on genome sequencing.</title>
        <authorList>
            <person name="Grover C.E."/>
            <person name="Arick M.A. 2nd"/>
            <person name="Thrash A."/>
            <person name="Conover J.L."/>
            <person name="Sanders W.S."/>
            <person name="Peterson D.G."/>
            <person name="Frelichowski J.E."/>
            <person name="Scheffler J.A."/>
            <person name="Scheffler B.E."/>
            <person name="Wendel J.F."/>
        </authorList>
    </citation>
    <scope>NUCLEOTIDE SEQUENCE [LARGE SCALE GENOMIC DNA]</scope>
    <source>
        <strain evidence="2">57</strain>
        <tissue evidence="2">Leaf</tissue>
    </source>
</reference>
<dbReference type="InterPro" id="IPR036397">
    <property type="entry name" value="RNaseH_sf"/>
</dbReference>
<dbReference type="InterPro" id="IPR053151">
    <property type="entry name" value="RNase_H-like"/>
</dbReference>
<name>A0A7J8UUX7_9ROSI</name>
<dbReference type="InterPro" id="IPR012337">
    <property type="entry name" value="RNaseH-like_sf"/>
</dbReference>
<feature type="non-terminal residue" evidence="2">
    <location>
        <position position="1"/>
    </location>
</feature>
<dbReference type="InterPro" id="IPR002156">
    <property type="entry name" value="RNaseH_domain"/>
</dbReference>
<dbReference type="EMBL" id="JABFAB010000007">
    <property type="protein sequence ID" value="MBA0654210.1"/>
    <property type="molecule type" value="Genomic_DNA"/>
</dbReference>
<organism evidence="2 3">
    <name type="scientific">Gossypium klotzschianum</name>
    <dbReference type="NCBI Taxonomy" id="34286"/>
    <lineage>
        <taxon>Eukaryota</taxon>
        <taxon>Viridiplantae</taxon>
        <taxon>Streptophyta</taxon>
        <taxon>Embryophyta</taxon>
        <taxon>Tracheophyta</taxon>
        <taxon>Spermatophyta</taxon>
        <taxon>Magnoliopsida</taxon>
        <taxon>eudicotyledons</taxon>
        <taxon>Gunneridae</taxon>
        <taxon>Pentapetalae</taxon>
        <taxon>rosids</taxon>
        <taxon>malvids</taxon>
        <taxon>Malvales</taxon>
        <taxon>Malvaceae</taxon>
        <taxon>Malvoideae</taxon>
        <taxon>Gossypium</taxon>
    </lineage>
</organism>